<feature type="coiled-coil region" evidence="2">
    <location>
        <begin position="987"/>
        <end position="1035"/>
    </location>
</feature>
<evidence type="ECO:0000313" key="5">
    <source>
        <dbReference type="EMBL" id="TGZ55481.1"/>
    </source>
</evidence>
<keyword evidence="6" id="KW-1185">Reference proteome</keyword>
<evidence type="ECO:0000259" key="4">
    <source>
        <dbReference type="PROSITE" id="PS50011"/>
    </source>
</evidence>
<feature type="region of interest" description="Disordered" evidence="3">
    <location>
        <begin position="661"/>
        <end position="687"/>
    </location>
</feature>
<feature type="coiled-coil region" evidence="2">
    <location>
        <begin position="727"/>
        <end position="800"/>
    </location>
</feature>
<dbReference type="SUPFAM" id="SSF56112">
    <property type="entry name" value="Protein kinase-like (PK-like)"/>
    <property type="match status" value="1"/>
</dbReference>
<comment type="caution">
    <text evidence="5">The sequence shown here is derived from an EMBL/GenBank/DDBJ whole genome shotgun (WGS) entry which is preliminary data.</text>
</comment>
<dbReference type="Proteomes" id="UP000308267">
    <property type="component" value="Unassembled WGS sequence"/>
</dbReference>
<evidence type="ECO:0000313" key="6">
    <source>
        <dbReference type="Proteomes" id="UP000308267"/>
    </source>
</evidence>
<dbReference type="InterPro" id="IPR011009">
    <property type="entry name" value="Kinase-like_dom_sf"/>
</dbReference>
<proteinExistence type="inferred from homology"/>
<feature type="compositionally biased region" description="Basic and acidic residues" evidence="3">
    <location>
        <begin position="671"/>
        <end position="682"/>
    </location>
</feature>
<dbReference type="InterPro" id="IPR051177">
    <property type="entry name" value="CIK-Related_Protein"/>
</dbReference>
<evidence type="ECO:0000256" key="2">
    <source>
        <dbReference type="SAM" id="Coils"/>
    </source>
</evidence>
<comment type="similarity">
    <text evidence="1">Belongs to the protein kinase superfamily.</text>
</comment>
<reference evidence="5 6" key="1">
    <citation type="journal article" date="2019" name="BMC Genomics">
        <title>New insights from Opisthorchis felineus genome: update on genomics of the epidemiologically important liver flukes.</title>
        <authorList>
            <person name="Ershov N.I."/>
            <person name="Mordvinov V.A."/>
            <person name="Prokhortchouk E.B."/>
            <person name="Pakharukova M.Y."/>
            <person name="Gunbin K.V."/>
            <person name="Ustyantsev K."/>
            <person name="Genaev M.A."/>
            <person name="Blinov A.G."/>
            <person name="Mazur A."/>
            <person name="Boulygina E."/>
            <person name="Tsygankova S."/>
            <person name="Khrameeva E."/>
            <person name="Chekanov N."/>
            <person name="Fan G."/>
            <person name="Xiao A."/>
            <person name="Zhang H."/>
            <person name="Xu X."/>
            <person name="Yang H."/>
            <person name="Solovyev V."/>
            <person name="Lee S.M."/>
            <person name="Liu X."/>
            <person name="Afonnikov D.A."/>
            <person name="Skryabin K.G."/>
        </authorList>
    </citation>
    <scope>NUCLEOTIDE SEQUENCE [LARGE SCALE GENOMIC DNA]</scope>
    <source>
        <strain evidence="5">AK-0245</strain>
        <tissue evidence="5">Whole organism</tissue>
    </source>
</reference>
<dbReference type="GO" id="GO:0005524">
    <property type="term" value="F:ATP binding"/>
    <property type="evidence" value="ECO:0007669"/>
    <property type="project" value="InterPro"/>
</dbReference>
<dbReference type="Gene3D" id="1.25.10.10">
    <property type="entry name" value="Leucine-rich Repeat Variant"/>
    <property type="match status" value="1"/>
</dbReference>
<dbReference type="GO" id="GO:0004672">
    <property type="term" value="F:protein kinase activity"/>
    <property type="evidence" value="ECO:0007669"/>
    <property type="project" value="InterPro"/>
</dbReference>
<evidence type="ECO:0000256" key="1">
    <source>
        <dbReference type="ARBA" id="ARBA00038349"/>
    </source>
</evidence>
<feature type="domain" description="Protein kinase" evidence="4">
    <location>
        <begin position="1"/>
        <end position="365"/>
    </location>
</feature>
<sequence>MGNGSSAISGEPLDPKLLQGSLLVNQTFMYDVTTHHTIQRAYSHQQIIKFSQVDRQNEGRLRLNHRANLQFCLERHFQLTDLLSNASIPTKCRHPCILRVQRSLSDPINNNLFLLTEPCLPLNFLISSCTDADLLLGARSILNALNFIHTNLSISHNNIRATSIFVSSDTGWKLSGFEFALPFSKMDTTVVELLERLVGDTAEPEETALAFHPAYPFCYDIFAFSRLFSNLVNEYGKDSELFGDFLQVLHKSCMHSQPRARLPPAQLMVHPVFRHPLASSVNFFENYMTHSDEEKVKFFHSFKEKIATQLPIEVVCQKLVPFCLHSTVFLDPPSQFLIVQLLYPYNDSQRPTATVTRENENHSWLSYTAFKRYVSPLILGKFRIRERQTRITLLERFTGYVHLFETSELRDTVLPEVCLGLFDQHSLLSQLSILALGELSRLLGANQTLNVLRQTELRLTHQGVFTTTIKHSINSQWPRAHLFSEAAPKIGRQQRELPASEKRRTDGGTLSLAQMAALSGSYEPNSNPLLQQAALETQASGQPQKLSGNAIRLSGASAVHEPPSREPNDLHYSDQTAISLNIDVVNTSEETSTVPVKVNQPYVDGHRMENGPIPKCPVTELTMTRICPGEQPAGTAQPSQASVISTVQALPNAMSSLSIVDTRNGQEDDEPPKKKETDKQKGGFESSELDVKLVDASLPTDSPSTLAEPVQDGVAEKVQSECQELIIKEYERRVHSLRNHLRTLMEENEEATAEIQTLDRQNRGQLSELKSKLTRRVREVESLSEKLQEKRTMHKREKEKWRYTEQDLKFVKQNTEDQMKAENQILSAEIHSLDAFLANRDAMIHQCQYLEKCLERMEIEHRKDLDELTRQNLEERTLLKKNAMQRLEEVASEFRNNAYDRLKPFFKELLQENISIDESLVQLTGAIQSLTKENADLGVTHRNLQREGRQLGNEHNRLATRSSAVIKLTHLLVVHQNRLDSMSQEQMSDCLSALDSLKDQCTELKRQETRAAESLERTKNDCEVKERQIEMLRKLSEAHVTWMVDTAKSLSKATELIQNFMCCSTPEETSSEETAKIIDGIIYHLHPALSESPTENSAAVLGFSWKNDKLEESLSVSEADKDDAVSSEEDKSETSGISEPHGWQIDETIEVSEPEPASDEELTPTPSSTSAKLLDTKDHVGRQERFKYLDQIGINLPQLQLNEYCPSSKEWQELLNYFVRHLPGRENFADNATSDNDEDGCLLPGDLYLIPPPKATIPTAKEQTHMLKQYEVEQLFAPLAEQCVIRKRNIAIQTESMTRAASWDE</sequence>
<organism evidence="5 6">
    <name type="scientific">Opisthorchis felineus</name>
    <dbReference type="NCBI Taxonomy" id="147828"/>
    <lineage>
        <taxon>Eukaryota</taxon>
        <taxon>Metazoa</taxon>
        <taxon>Spiralia</taxon>
        <taxon>Lophotrochozoa</taxon>
        <taxon>Platyhelminthes</taxon>
        <taxon>Trematoda</taxon>
        <taxon>Digenea</taxon>
        <taxon>Opisthorchiida</taxon>
        <taxon>Opisthorchiata</taxon>
        <taxon>Opisthorchiidae</taxon>
        <taxon>Opisthorchis</taxon>
    </lineage>
</organism>
<protein>
    <recommendedName>
        <fullName evidence="4">Protein kinase domain-containing protein</fullName>
    </recommendedName>
</protein>
<name>A0A4S2KZD1_OPIFE</name>
<dbReference type="EMBL" id="SJOL01009828">
    <property type="protein sequence ID" value="TGZ55481.1"/>
    <property type="molecule type" value="Genomic_DNA"/>
</dbReference>
<dbReference type="InterPro" id="IPR000719">
    <property type="entry name" value="Prot_kinase_dom"/>
</dbReference>
<gene>
    <name evidence="5" type="ORF">CRM22_010392</name>
</gene>
<feature type="region of interest" description="Disordered" evidence="3">
    <location>
        <begin position="1114"/>
        <end position="1176"/>
    </location>
</feature>
<dbReference type="OrthoDB" id="9942861at2759"/>
<dbReference type="PANTHER" id="PTHR12984">
    <property type="entry name" value="SCY1-RELATED S/T PROTEIN KINASE-LIKE"/>
    <property type="match status" value="1"/>
</dbReference>
<keyword evidence="2" id="KW-0175">Coiled coil</keyword>
<feature type="compositionally biased region" description="Acidic residues" evidence="3">
    <location>
        <begin position="1147"/>
        <end position="1162"/>
    </location>
</feature>
<dbReference type="PANTHER" id="PTHR12984:SF15">
    <property type="entry name" value="PROTEIN-ASSOCIATING WITH THE CARBOXYL-TERMINAL DOMAIN OF EZRIN"/>
    <property type="match status" value="1"/>
</dbReference>
<dbReference type="InterPro" id="IPR011989">
    <property type="entry name" value="ARM-like"/>
</dbReference>
<dbReference type="STRING" id="147828.A0A4S2KZD1"/>
<dbReference type="Gene3D" id="1.10.510.10">
    <property type="entry name" value="Transferase(Phosphotransferase) domain 1"/>
    <property type="match status" value="1"/>
</dbReference>
<accession>A0A4S2KZD1</accession>
<feature type="compositionally biased region" description="Basic and acidic residues" evidence="3">
    <location>
        <begin position="1114"/>
        <end position="1133"/>
    </location>
</feature>
<evidence type="ECO:0000256" key="3">
    <source>
        <dbReference type="SAM" id="MobiDB-lite"/>
    </source>
</evidence>
<dbReference type="PROSITE" id="PS50011">
    <property type="entry name" value="PROTEIN_KINASE_DOM"/>
    <property type="match status" value="1"/>
</dbReference>